<reference evidence="1" key="1">
    <citation type="submission" date="2020-09" db="EMBL/GenBank/DDBJ databases">
        <title>Genome-Enabled Discovery of Anthraquinone Biosynthesis in Senna tora.</title>
        <authorList>
            <person name="Kang S.-H."/>
            <person name="Pandey R.P."/>
            <person name="Lee C.-M."/>
            <person name="Sim J.-S."/>
            <person name="Jeong J.-T."/>
            <person name="Choi B.-S."/>
            <person name="Jung M."/>
            <person name="Ginzburg D."/>
            <person name="Zhao K."/>
            <person name="Won S.Y."/>
            <person name="Oh T.-J."/>
            <person name="Yu Y."/>
            <person name="Kim N.-H."/>
            <person name="Lee O.R."/>
            <person name="Lee T.-H."/>
            <person name="Bashyal P."/>
            <person name="Kim T.-S."/>
            <person name="Lee W.-H."/>
            <person name="Kawkins C."/>
            <person name="Kim C.-K."/>
            <person name="Kim J.S."/>
            <person name="Ahn B.O."/>
            <person name="Rhee S.Y."/>
            <person name="Sohng J.K."/>
        </authorList>
    </citation>
    <scope>NUCLEOTIDE SEQUENCE</scope>
    <source>
        <tissue evidence="1">Leaf</tissue>
    </source>
</reference>
<keyword evidence="2" id="KW-1185">Reference proteome</keyword>
<organism evidence="1 2">
    <name type="scientific">Senna tora</name>
    <dbReference type="NCBI Taxonomy" id="362788"/>
    <lineage>
        <taxon>Eukaryota</taxon>
        <taxon>Viridiplantae</taxon>
        <taxon>Streptophyta</taxon>
        <taxon>Embryophyta</taxon>
        <taxon>Tracheophyta</taxon>
        <taxon>Spermatophyta</taxon>
        <taxon>Magnoliopsida</taxon>
        <taxon>eudicotyledons</taxon>
        <taxon>Gunneridae</taxon>
        <taxon>Pentapetalae</taxon>
        <taxon>rosids</taxon>
        <taxon>fabids</taxon>
        <taxon>Fabales</taxon>
        <taxon>Fabaceae</taxon>
        <taxon>Caesalpinioideae</taxon>
        <taxon>Cassia clade</taxon>
        <taxon>Senna</taxon>
    </lineage>
</organism>
<comment type="caution">
    <text evidence="1">The sequence shown here is derived from an EMBL/GenBank/DDBJ whole genome shotgun (WGS) entry which is preliminary data.</text>
</comment>
<proteinExistence type="predicted"/>
<name>A0A834WNW4_9FABA</name>
<dbReference type="Proteomes" id="UP000634136">
    <property type="component" value="Unassembled WGS sequence"/>
</dbReference>
<evidence type="ECO:0000313" key="2">
    <source>
        <dbReference type="Proteomes" id="UP000634136"/>
    </source>
</evidence>
<accession>A0A834WNW4</accession>
<sequence>MVIPSTIIIGVDPSKHAFAAKMIQ</sequence>
<dbReference type="EMBL" id="JAAIUW010000006">
    <property type="protein sequence ID" value="KAF7827883.1"/>
    <property type="molecule type" value="Genomic_DNA"/>
</dbReference>
<dbReference type="AlphaFoldDB" id="A0A834WNW4"/>
<evidence type="ECO:0000313" key="1">
    <source>
        <dbReference type="EMBL" id="KAF7827883.1"/>
    </source>
</evidence>
<protein>
    <submittedName>
        <fullName evidence="1">Uncharacterized protein</fullName>
    </submittedName>
</protein>
<gene>
    <name evidence="1" type="ORF">G2W53_019047</name>
</gene>